<gene>
    <name evidence="2" type="ORF">Bfra_006770</name>
</gene>
<name>A0A8H6B541_9HELO</name>
<keyword evidence="3" id="KW-1185">Reference proteome</keyword>
<evidence type="ECO:0000313" key="2">
    <source>
        <dbReference type="EMBL" id="KAF5879561.1"/>
    </source>
</evidence>
<proteinExistence type="predicted"/>
<sequence length="520" mass="58526">MSHAAMQASSVLSETRPDSLMPQSLLSLPSLKQYMVHRLVHEGTSIITMEAALSHYASHYHTMAQVCAGASEGTITFMADKLFWRPHEQFPRQGCYLTPHDKEVIHRAYSKIPVERLNAMNDQLYRAQQQRCLQFYVQEAQAWSKSIEDKIAQMEQRGEKIEDHEADAHQDEGLQQLAQLEYIAFRVTQEFLKSGNEKPIRPFNVLEALQLTRPDEEFPRENAHILVNNKDGKATEKNKSIVRQVKQDIKHADTHNQQNEASEVAPKHNTSNSNKPVKTTNFKEGSRPRQNALTRGRTKAMSDTRAIDWGILTIQRRKEHQRKLKQNFSNKKQAAEASARVLSNHTSKASVLSEHPRISQEGSKKAQSAFLTTQLQSELSVAGVAATTAHKDSEPLEDSRHSSEIAQDLQLDHSSNRPQTLDEMIEEEKEIASQPRSVRASCPSPEENRKTCQGGDALGAAGSGIKEASNDSPYLAMSLAAELELELGAANCMLDASWQHYELFETYFHIETEGRVLTQI</sequence>
<organism evidence="2 3">
    <name type="scientific">Botrytis fragariae</name>
    <dbReference type="NCBI Taxonomy" id="1964551"/>
    <lineage>
        <taxon>Eukaryota</taxon>
        <taxon>Fungi</taxon>
        <taxon>Dikarya</taxon>
        <taxon>Ascomycota</taxon>
        <taxon>Pezizomycotina</taxon>
        <taxon>Leotiomycetes</taxon>
        <taxon>Helotiales</taxon>
        <taxon>Sclerotiniaceae</taxon>
        <taxon>Botrytis</taxon>
    </lineage>
</organism>
<dbReference type="OrthoDB" id="3512418at2759"/>
<feature type="region of interest" description="Disordered" evidence="1">
    <location>
        <begin position="432"/>
        <end position="455"/>
    </location>
</feature>
<reference evidence="2 3" key="1">
    <citation type="journal article" date="2020" name="Phytopathology">
        <title>A high-quality genome resource of Botrytis fragariae, a new and rapidly spreading fungal pathogen causing strawberry gray mold in the U.S.A.</title>
        <authorList>
            <person name="Wu Y."/>
            <person name="Saski C.A."/>
            <person name="Schnabel G."/>
            <person name="Xiao S."/>
            <person name="Hu M."/>
        </authorList>
    </citation>
    <scope>NUCLEOTIDE SEQUENCE [LARGE SCALE GENOMIC DNA]</scope>
    <source>
        <strain evidence="2 3">BVB16</strain>
    </source>
</reference>
<feature type="region of interest" description="Disordered" evidence="1">
    <location>
        <begin position="251"/>
        <end position="301"/>
    </location>
</feature>
<feature type="compositionally biased region" description="Polar residues" evidence="1">
    <location>
        <begin position="268"/>
        <end position="293"/>
    </location>
</feature>
<evidence type="ECO:0000313" key="3">
    <source>
        <dbReference type="Proteomes" id="UP000531561"/>
    </source>
</evidence>
<comment type="caution">
    <text evidence="2">The sequence shown here is derived from an EMBL/GenBank/DDBJ whole genome shotgun (WGS) entry which is preliminary data.</text>
</comment>
<dbReference type="Proteomes" id="UP000531561">
    <property type="component" value="Unassembled WGS sequence"/>
</dbReference>
<dbReference type="GeneID" id="59260831"/>
<dbReference type="AlphaFoldDB" id="A0A8H6B541"/>
<evidence type="ECO:0000256" key="1">
    <source>
        <dbReference type="SAM" id="MobiDB-lite"/>
    </source>
</evidence>
<feature type="region of interest" description="Disordered" evidence="1">
    <location>
        <begin position="386"/>
        <end position="417"/>
    </location>
</feature>
<dbReference type="EMBL" id="JABFCT010000001">
    <property type="protein sequence ID" value="KAF5879561.1"/>
    <property type="molecule type" value="Genomic_DNA"/>
</dbReference>
<feature type="compositionally biased region" description="Basic and acidic residues" evidence="1">
    <location>
        <begin position="389"/>
        <end position="403"/>
    </location>
</feature>
<accession>A0A8H6B541</accession>
<dbReference type="RefSeq" id="XP_037198505.1">
    <property type="nucleotide sequence ID" value="XM_037337139.1"/>
</dbReference>
<protein>
    <submittedName>
        <fullName evidence="2">Uncharacterized protein</fullName>
    </submittedName>
</protein>